<organism evidence="1">
    <name type="scientific">Anguilla anguilla</name>
    <name type="common">European freshwater eel</name>
    <name type="synonym">Muraena anguilla</name>
    <dbReference type="NCBI Taxonomy" id="7936"/>
    <lineage>
        <taxon>Eukaryota</taxon>
        <taxon>Metazoa</taxon>
        <taxon>Chordata</taxon>
        <taxon>Craniata</taxon>
        <taxon>Vertebrata</taxon>
        <taxon>Euteleostomi</taxon>
        <taxon>Actinopterygii</taxon>
        <taxon>Neopterygii</taxon>
        <taxon>Teleostei</taxon>
        <taxon>Anguilliformes</taxon>
        <taxon>Anguillidae</taxon>
        <taxon>Anguilla</taxon>
    </lineage>
</organism>
<accession>A0A0E9QNL8</accession>
<reference evidence="1" key="1">
    <citation type="submission" date="2014-11" db="EMBL/GenBank/DDBJ databases">
        <authorList>
            <person name="Amaro Gonzalez C."/>
        </authorList>
    </citation>
    <scope>NUCLEOTIDE SEQUENCE</scope>
</reference>
<evidence type="ECO:0000313" key="1">
    <source>
        <dbReference type="EMBL" id="JAH17885.1"/>
    </source>
</evidence>
<name>A0A0E9QNL8_ANGAN</name>
<protein>
    <submittedName>
        <fullName evidence="1">Uncharacterized protein</fullName>
    </submittedName>
</protein>
<reference evidence="1" key="2">
    <citation type="journal article" date="2015" name="Fish Shellfish Immunol.">
        <title>Early steps in the European eel (Anguilla anguilla)-Vibrio vulnificus interaction in the gills: Role of the RtxA13 toxin.</title>
        <authorList>
            <person name="Callol A."/>
            <person name="Pajuelo D."/>
            <person name="Ebbesson L."/>
            <person name="Teles M."/>
            <person name="MacKenzie S."/>
            <person name="Amaro C."/>
        </authorList>
    </citation>
    <scope>NUCLEOTIDE SEQUENCE</scope>
</reference>
<proteinExistence type="predicted"/>
<sequence length="29" mass="3421">MITYIHTVYMYICVYNSCLLTGSGDEWPF</sequence>
<dbReference type="EMBL" id="GBXM01090692">
    <property type="protein sequence ID" value="JAH17885.1"/>
    <property type="molecule type" value="Transcribed_RNA"/>
</dbReference>
<dbReference type="AlphaFoldDB" id="A0A0E9QNL8"/>